<keyword evidence="7" id="KW-1185">Reference proteome</keyword>
<sequence>MTDFVRVEIEFEALESKRFRMYSGAYVRGFVYWVLGRMDRAFAERLHSSRGISPFSVTPVMLNDYPVSSLEEGKEYRFSITFFVPEIGEALRDYLISANSVYFTAVENPLRRVRVRYVDMGSLEEGPTTKFRVDFVSPCYFRMPSNSYRFVPMPMPELMFRSLARLYSAFIEEVPADYRRWLDEGGIAVSGLKIETEKVLLKKSKWAAGFTGWVNFSMPDDLYSEQHARLTAKLLRFGEYSNVGGGRTSGLGVMRCKIVE</sequence>
<proteinExistence type="predicted"/>
<feature type="domain" description="CRISPR-associated protein Cas6 C-terminal" evidence="5">
    <location>
        <begin position="133"/>
        <end position="253"/>
    </location>
</feature>
<keyword evidence="3" id="KW-0378">Hydrolase</keyword>
<dbReference type="Proteomes" id="UP001492541">
    <property type="component" value="Chromosome"/>
</dbReference>
<evidence type="ECO:0000256" key="1">
    <source>
        <dbReference type="ARBA" id="ARBA00022722"/>
    </source>
</evidence>
<dbReference type="InterPro" id="IPR019267">
    <property type="entry name" value="CRISPR-assoc_Cas6_C"/>
</dbReference>
<keyword evidence="4" id="KW-0051">Antiviral defense</keyword>
<dbReference type="NCBIfam" id="TIGR01877">
    <property type="entry name" value="cas_cas6"/>
    <property type="match status" value="1"/>
</dbReference>
<evidence type="ECO:0000313" key="7">
    <source>
        <dbReference type="Proteomes" id="UP001492541"/>
    </source>
</evidence>
<dbReference type="GeneID" id="90449460"/>
<dbReference type="InterPro" id="IPR010156">
    <property type="entry name" value="CRISPR-assoc_prot_Cas6"/>
</dbReference>
<reference evidence="6 7" key="1">
    <citation type="submission" date="2021-11" db="EMBL/GenBank/DDBJ databases">
        <title>Whole genome of Geoglobus acetivorans.</title>
        <authorList>
            <person name="Liu D."/>
        </authorList>
    </citation>
    <scope>NUCLEOTIDE SEQUENCE [LARGE SCALE GENOMIC DNA]</scope>
    <source>
        <strain evidence="6 7">SBH6</strain>
    </source>
</reference>
<evidence type="ECO:0000313" key="6">
    <source>
        <dbReference type="EMBL" id="XAT63039.1"/>
    </source>
</evidence>
<dbReference type="InterPro" id="IPR045747">
    <property type="entry name" value="CRISPR-assoc_prot_Cas6_N_sf"/>
</dbReference>
<gene>
    <name evidence="6" type="primary">cas6</name>
    <name evidence="6" type="ORF">LPQ35_07185</name>
</gene>
<evidence type="ECO:0000259" key="5">
    <source>
        <dbReference type="Pfam" id="PF10040"/>
    </source>
</evidence>
<evidence type="ECO:0000256" key="4">
    <source>
        <dbReference type="ARBA" id="ARBA00023118"/>
    </source>
</evidence>
<dbReference type="Gene3D" id="3.30.70.1890">
    <property type="match status" value="1"/>
</dbReference>
<accession>A0ABZ3H185</accession>
<organism evidence="6 7">
    <name type="scientific">Geoglobus acetivorans</name>
    <dbReference type="NCBI Taxonomy" id="565033"/>
    <lineage>
        <taxon>Archaea</taxon>
        <taxon>Methanobacteriati</taxon>
        <taxon>Methanobacteriota</taxon>
        <taxon>Archaeoglobi</taxon>
        <taxon>Archaeoglobales</taxon>
        <taxon>Archaeoglobaceae</taxon>
        <taxon>Geoglobus</taxon>
    </lineage>
</organism>
<evidence type="ECO:0000256" key="2">
    <source>
        <dbReference type="ARBA" id="ARBA00022759"/>
    </source>
</evidence>
<protein>
    <submittedName>
        <fullName evidence="6">CRISPR-associated endoribonuclease Cas6</fullName>
    </submittedName>
</protein>
<name>A0ABZ3H185_GEOAI</name>
<keyword evidence="1" id="KW-0540">Nuclease</keyword>
<dbReference type="EMBL" id="CP087714">
    <property type="protein sequence ID" value="XAT63039.1"/>
    <property type="molecule type" value="Genomic_DNA"/>
</dbReference>
<dbReference type="RefSeq" id="WP_193808197.1">
    <property type="nucleotide sequence ID" value="NZ_CP087714.1"/>
</dbReference>
<dbReference type="Gene3D" id="3.30.70.1900">
    <property type="match status" value="1"/>
</dbReference>
<dbReference type="CDD" id="cd21141">
    <property type="entry name" value="Cas6_III-like"/>
    <property type="match status" value="1"/>
</dbReference>
<keyword evidence="2" id="KW-0255">Endonuclease</keyword>
<dbReference type="Pfam" id="PF10040">
    <property type="entry name" value="CRISPR_Cas6"/>
    <property type="match status" value="1"/>
</dbReference>
<evidence type="ECO:0000256" key="3">
    <source>
        <dbReference type="ARBA" id="ARBA00022801"/>
    </source>
</evidence>